<organism evidence="1 2">
    <name type="scientific">Araneus ventricosus</name>
    <name type="common">Orbweaver spider</name>
    <name type="synonym">Epeira ventricosa</name>
    <dbReference type="NCBI Taxonomy" id="182803"/>
    <lineage>
        <taxon>Eukaryota</taxon>
        <taxon>Metazoa</taxon>
        <taxon>Ecdysozoa</taxon>
        <taxon>Arthropoda</taxon>
        <taxon>Chelicerata</taxon>
        <taxon>Arachnida</taxon>
        <taxon>Araneae</taxon>
        <taxon>Araneomorphae</taxon>
        <taxon>Entelegynae</taxon>
        <taxon>Araneoidea</taxon>
        <taxon>Araneidae</taxon>
        <taxon>Araneus</taxon>
    </lineage>
</organism>
<reference evidence="1 2" key="1">
    <citation type="journal article" date="2019" name="Sci. Rep.">
        <title>Orb-weaving spider Araneus ventricosus genome elucidates the spidroin gene catalogue.</title>
        <authorList>
            <person name="Kono N."/>
            <person name="Nakamura H."/>
            <person name="Ohtoshi R."/>
            <person name="Moran D.A.P."/>
            <person name="Shinohara A."/>
            <person name="Yoshida Y."/>
            <person name="Fujiwara M."/>
            <person name="Mori M."/>
            <person name="Tomita M."/>
            <person name="Arakawa K."/>
        </authorList>
    </citation>
    <scope>NUCLEOTIDE SEQUENCE [LARGE SCALE GENOMIC DNA]</scope>
</reference>
<protein>
    <submittedName>
        <fullName evidence="1">Uncharacterized protein</fullName>
    </submittedName>
</protein>
<feature type="non-terminal residue" evidence="1">
    <location>
        <position position="1"/>
    </location>
</feature>
<accession>A0A4Y2BE47</accession>
<evidence type="ECO:0000313" key="1">
    <source>
        <dbReference type="EMBL" id="GBL90318.1"/>
    </source>
</evidence>
<comment type="caution">
    <text evidence="1">The sequence shown here is derived from an EMBL/GenBank/DDBJ whole genome shotgun (WGS) entry which is preliminary data.</text>
</comment>
<proteinExistence type="predicted"/>
<dbReference type="OrthoDB" id="6422181at2759"/>
<evidence type="ECO:0000313" key="2">
    <source>
        <dbReference type="Proteomes" id="UP000499080"/>
    </source>
</evidence>
<gene>
    <name evidence="1" type="ORF">AVEN_256976_1</name>
</gene>
<dbReference type="EMBL" id="BGPR01083199">
    <property type="protein sequence ID" value="GBL90318.1"/>
    <property type="molecule type" value="Genomic_DNA"/>
</dbReference>
<dbReference type="AlphaFoldDB" id="A0A4Y2BE47"/>
<keyword evidence="2" id="KW-1185">Reference proteome</keyword>
<name>A0A4Y2BE47_ARAVE</name>
<dbReference type="Proteomes" id="UP000499080">
    <property type="component" value="Unassembled WGS sequence"/>
</dbReference>
<sequence>GMLTTPGQLFRVMIFLPKVNVAYEVLMLKQNGQEISCGKKEGFVDNLNWEFHNCPEPNNTDVIGVKIRSLNSEPLKLCEVVAHTLTCKQIFTQDLFSVNSDKINYKDRGSLVYKSSVGRWQFMKCRHCIESTRLDYEITKIGNCPRPPQYFGSWLTDSLSQ</sequence>